<organism evidence="1 2">
    <name type="scientific">Trifolium medium</name>
    <dbReference type="NCBI Taxonomy" id="97028"/>
    <lineage>
        <taxon>Eukaryota</taxon>
        <taxon>Viridiplantae</taxon>
        <taxon>Streptophyta</taxon>
        <taxon>Embryophyta</taxon>
        <taxon>Tracheophyta</taxon>
        <taxon>Spermatophyta</taxon>
        <taxon>Magnoliopsida</taxon>
        <taxon>eudicotyledons</taxon>
        <taxon>Gunneridae</taxon>
        <taxon>Pentapetalae</taxon>
        <taxon>rosids</taxon>
        <taxon>fabids</taxon>
        <taxon>Fabales</taxon>
        <taxon>Fabaceae</taxon>
        <taxon>Papilionoideae</taxon>
        <taxon>50 kb inversion clade</taxon>
        <taxon>NPAAA clade</taxon>
        <taxon>Hologalegina</taxon>
        <taxon>IRL clade</taxon>
        <taxon>Trifolieae</taxon>
        <taxon>Trifolium</taxon>
    </lineage>
</organism>
<keyword evidence="1" id="KW-0548">Nucleotidyltransferase</keyword>
<dbReference type="EMBL" id="LXQA010101526">
    <property type="protein sequence ID" value="MCI16585.1"/>
    <property type="molecule type" value="Genomic_DNA"/>
</dbReference>
<sequence>EAVIMKNILSTYEAASGQAINLQKFEIYCSRNVSPATQNFVSNILGVQQVLGTGKYLGLPSMVGRSRKATFRPGSYKLI</sequence>
<dbReference type="GO" id="GO:0003964">
    <property type="term" value="F:RNA-directed DNA polymerase activity"/>
    <property type="evidence" value="ECO:0007669"/>
    <property type="project" value="UniProtKB-KW"/>
</dbReference>
<evidence type="ECO:0000313" key="1">
    <source>
        <dbReference type="EMBL" id="MCI16585.1"/>
    </source>
</evidence>
<proteinExistence type="predicted"/>
<accession>A0A392Q022</accession>
<keyword evidence="1" id="KW-0808">Transferase</keyword>
<reference evidence="1 2" key="1">
    <citation type="journal article" date="2018" name="Front. Plant Sci.">
        <title>Red Clover (Trifolium pratense) and Zigzag Clover (T. medium) - A Picture of Genomic Similarities and Differences.</title>
        <authorList>
            <person name="Dluhosova J."/>
            <person name="Istvanek J."/>
            <person name="Nedelnik J."/>
            <person name="Repkova J."/>
        </authorList>
    </citation>
    <scope>NUCLEOTIDE SEQUENCE [LARGE SCALE GENOMIC DNA]</scope>
    <source>
        <strain evidence="2">cv. 10/8</strain>
        <tissue evidence="1">Leaf</tissue>
    </source>
</reference>
<keyword evidence="1" id="KW-0695">RNA-directed DNA polymerase</keyword>
<dbReference type="Proteomes" id="UP000265520">
    <property type="component" value="Unassembled WGS sequence"/>
</dbReference>
<comment type="caution">
    <text evidence="1">The sequence shown here is derived from an EMBL/GenBank/DDBJ whole genome shotgun (WGS) entry which is preliminary data.</text>
</comment>
<protein>
    <submittedName>
        <fullName evidence="1">Putative non-LTR retroelement reverse transcriptase</fullName>
    </submittedName>
</protein>
<keyword evidence="2" id="KW-1185">Reference proteome</keyword>
<name>A0A392Q022_9FABA</name>
<evidence type="ECO:0000313" key="2">
    <source>
        <dbReference type="Proteomes" id="UP000265520"/>
    </source>
</evidence>
<dbReference type="AlphaFoldDB" id="A0A392Q022"/>
<feature type="non-terminal residue" evidence="1">
    <location>
        <position position="1"/>
    </location>
</feature>